<dbReference type="PANTHER" id="PTHR48111:SF1">
    <property type="entry name" value="TWO-COMPONENT RESPONSE REGULATOR ORR33"/>
    <property type="match status" value="1"/>
</dbReference>
<dbReference type="PROSITE" id="PS50043">
    <property type="entry name" value="HTH_LUXR_2"/>
    <property type="match status" value="1"/>
</dbReference>
<evidence type="ECO:0000256" key="2">
    <source>
        <dbReference type="ARBA" id="ARBA00023012"/>
    </source>
</evidence>
<dbReference type="GO" id="GO:0000156">
    <property type="term" value="F:phosphorelay response regulator activity"/>
    <property type="evidence" value="ECO:0007669"/>
    <property type="project" value="TreeGrafter"/>
</dbReference>
<dbReference type="Pfam" id="PF00072">
    <property type="entry name" value="Response_reg"/>
    <property type="match status" value="1"/>
</dbReference>
<reference evidence="9 10" key="1">
    <citation type="submission" date="2019-11" db="EMBL/GenBank/DDBJ databases">
        <authorList>
            <person name="Dong K."/>
        </authorList>
    </citation>
    <scope>NUCLEOTIDE SEQUENCE [LARGE SCALE GENOMIC DNA]</scope>
    <source>
        <strain evidence="9 10">NBRC 112902</strain>
    </source>
</reference>
<dbReference type="Gene3D" id="3.40.50.2300">
    <property type="match status" value="1"/>
</dbReference>
<dbReference type="CDD" id="cd06170">
    <property type="entry name" value="LuxR_C_like"/>
    <property type="match status" value="1"/>
</dbReference>
<dbReference type="SMART" id="SM00448">
    <property type="entry name" value="REC"/>
    <property type="match status" value="1"/>
</dbReference>
<evidence type="ECO:0000259" key="7">
    <source>
        <dbReference type="PROSITE" id="PS50043"/>
    </source>
</evidence>
<evidence type="ECO:0000256" key="6">
    <source>
        <dbReference type="PROSITE-ProRule" id="PRU00169"/>
    </source>
</evidence>
<keyword evidence="3" id="KW-0805">Transcription regulation</keyword>
<dbReference type="InterPro" id="IPR016032">
    <property type="entry name" value="Sig_transdc_resp-reg_C-effctor"/>
</dbReference>
<sequence>MPIDEENRSIALVVDDDPASLMMVAEAVEQAGITAMAARDGEAALRLAGRVVPDVVLLDAVMPGMDGFQTCRMLKAHPLAQAAPVIFMTGLGAPEHILEGLRAGGVDYVTKPLNLDELIARLSVHLLNAQKLASARHALDANGRAVAAFTQTGGLAWATPRGHRLIENAPPGWIDPAQAAASGELLAWLAQLRRVPLSQAQKLISARLELTYIGQGAGRDLLIALHDRSDTPREALLSGRFGLTDREAEVLFWLSQGKSNTDIGSILGLSGRTVSKHLEQVFEKMGVDNRTSAAVLADRAISGA</sequence>
<feature type="modified residue" description="4-aspartylphosphate" evidence="6">
    <location>
        <position position="59"/>
    </location>
</feature>
<dbReference type="PANTHER" id="PTHR48111">
    <property type="entry name" value="REGULATOR OF RPOS"/>
    <property type="match status" value="1"/>
</dbReference>
<dbReference type="InterPro" id="IPR001789">
    <property type="entry name" value="Sig_transdc_resp-reg_receiver"/>
</dbReference>
<dbReference type="EMBL" id="WMIG01000003">
    <property type="protein sequence ID" value="MTH59522.1"/>
    <property type="molecule type" value="Genomic_DNA"/>
</dbReference>
<dbReference type="AlphaFoldDB" id="A0A844HPG1"/>
<name>A0A844HPG1_9RHOB</name>
<feature type="domain" description="Response regulatory" evidence="8">
    <location>
        <begin position="10"/>
        <end position="126"/>
    </location>
</feature>
<dbReference type="PROSITE" id="PS50110">
    <property type="entry name" value="RESPONSE_REGULATORY"/>
    <property type="match status" value="1"/>
</dbReference>
<dbReference type="InterPro" id="IPR036388">
    <property type="entry name" value="WH-like_DNA-bd_sf"/>
</dbReference>
<dbReference type="InterPro" id="IPR039420">
    <property type="entry name" value="WalR-like"/>
</dbReference>
<dbReference type="Gene3D" id="1.10.10.10">
    <property type="entry name" value="Winged helix-like DNA-binding domain superfamily/Winged helix DNA-binding domain"/>
    <property type="match status" value="1"/>
</dbReference>
<keyword evidence="5" id="KW-0804">Transcription</keyword>
<evidence type="ECO:0000256" key="3">
    <source>
        <dbReference type="ARBA" id="ARBA00023015"/>
    </source>
</evidence>
<dbReference type="GO" id="GO:0006355">
    <property type="term" value="P:regulation of DNA-templated transcription"/>
    <property type="evidence" value="ECO:0007669"/>
    <property type="project" value="InterPro"/>
</dbReference>
<proteinExistence type="predicted"/>
<dbReference type="SMART" id="SM00421">
    <property type="entry name" value="HTH_LUXR"/>
    <property type="match status" value="1"/>
</dbReference>
<dbReference type="SUPFAM" id="SSF46894">
    <property type="entry name" value="C-terminal effector domain of the bipartite response regulators"/>
    <property type="match status" value="1"/>
</dbReference>
<evidence type="ECO:0000313" key="9">
    <source>
        <dbReference type="EMBL" id="MTH59522.1"/>
    </source>
</evidence>
<evidence type="ECO:0000256" key="1">
    <source>
        <dbReference type="ARBA" id="ARBA00022553"/>
    </source>
</evidence>
<dbReference type="GO" id="GO:0000976">
    <property type="term" value="F:transcription cis-regulatory region binding"/>
    <property type="evidence" value="ECO:0007669"/>
    <property type="project" value="TreeGrafter"/>
</dbReference>
<dbReference type="Pfam" id="PF00196">
    <property type="entry name" value="GerE"/>
    <property type="match status" value="1"/>
</dbReference>
<dbReference type="OrthoDB" id="5292887at2"/>
<keyword evidence="1 6" id="KW-0597">Phosphoprotein</keyword>
<organism evidence="9 10">
    <name type="scientific">Paracoccus litorisediminis</name>
    <dbReference type="NCBI Taxonomy" id="2006130"/>
    <lineage>
        <taxon>Bacteria</taxon>
        <taxon>Pseudomonadati</taxon>
        <taxon>Pseudomonadota</taxon>
        <taxon>Alphaproteobacteria</taxon>
        <taxon>Rhodobacterales</taxon>
        <taxon>Paracoccaceae</taxon>
        <taxon>Paracoccus</taxon>
    </lineage>
</organism>
<feature type="domain" description="HTH luxR-type" evidence="7">
    <location>
        <begin position="236"/>
        <end position="301"/>
    </location>
</feature>
<dbReference type="Proteomes" id="UP000449846">
    <property type="component" value="Unassembled WGS sequence"/>
</dbReference>
<keyword evidence="4" id="KW-0238">DNA-binding</keyword>
<gene>
    <name evidence="9" type="ORF">GL300_09870</name>
</gene>
<evidence type="ECO:0000256" key="5">
    <source>
        <dbReference type="ARBA" id="ARBA00023163"/>
    </source>
</evidence>
<keyword evidence="10" id="KW-1185">Reference proteome</keyword>
<accession>A0A844HPG1</accession>
<evidence type="ECO:0000256" key="4">
    <source>
        <dbReference type="ARBA" id="ARBA00023125"/>
    </source>
</evidence>
<evidence type="ECO:0000259" key="8">
    <source>
        <dbReference type="PROSITE" id="PS50110"/>
    </source>
</evidence>
<protein>
    <submittedName>
        <fullName evidence="9">Response regulator</fullName>
    </submittedName>
</protein>
<dbReference type="PRINTS" id="PR00038">
    <property type="entry name" value="HTHLUXR"/>
</dbReference>
<dbReference type="GO" id="GO:0032993">
    <property type="term" value="C:protein-DNA complex"/>
    <property type="evidence" value="ECO:0007669"/>
    <property type="project" value="TreeGrafter"/>
</dbReference>
<comment type="caution">
    <text evidence="9">The sequence shown here is derived from an EMBL/GenBank/DDBJ whole genome shotgun (WGS) entry which is preliminary data.</text>
</comment>
<evidence type="ECO:0000313" key="10">
    <source>
        <dbReference type="Proteomes" id="UP000449846"/>
    </source>
</evidence>
<dbReference type="InterPro" id="IPR011006">
    <property type="entry name" value="CheY-like_superfamily"/>
</dbReference>
<dbReference type="InterPro" id="IPR000792">
    <property type="entry name" value="Tscrpt_reg_LuxR_C"/>
</dbReference>
<dbReference type="GO" id="GO:0005829">
    <property type="term" value="C:cytosol"/>
    <property type="evidence" value="ECO:0007669"/>
    <property type="project" value="TreeGrafter"/>
</dbReference>
<keyword evidence="2" id="KW-0902">Two-component regulatory system</keyword>
<dbReference type="SUPFAM" id="SSF52172">
    <property type="entry name" value="CheY-like"/>
    <property type="match status" value="1"/>
</dbReference>